<protein>
    <submittedName>
        <fullName evidence="2">PIR Superfamily Protein</fullName>
    </submittedName>
</protein>
<feature type="region of interest" description="Disordered" evidence="1">
    <location>
        <begin position="225"/>
        <end position="248"/>
    </location>
</feature>
<dbReference type="Pfam" id="PF05795">
    <property type="entry name" value="Plasmodium_Vir"/>
    <property type="match status" value="1"/>
</dbReference>
<proteinExistence type="predicted"/>
<name>A0A1A9AJ98_PLAOA</name>
<dbReference type="InterPro" id="IPR008780">
    <property type="entry name" value="Plasmodium_Vir"/>
</dbReference>
<feature type="compositionally biased region" description="Polar residues" evidence="1">
    <location>
        <begin position="225"/>
        <end position="247"/>
    </location>
</feature>
<accession>A0A1A9AJ98</accession>
<keyword evidence="3" id="KW-1185">Reference proteome</keyword>
<dbReference type="EMBL" id="FLRD01001051">
    <property type="protein sequence ID" value="SBT56274.1"/>
    <property type="molecule type" value="Genomic_DNA"/>
</dbReference>
<evidence type="ECO:0000313" key="2">
    <source>
        <dbReference type="EMBL" id="SBT56274.1"/>
    </source>
</evidence>
<reference evidence="3" key="1">
    <citation type="submission" date="2016-05" db="EMBL/GenBank/DDBJ databases">
        <authorList>
            <person name="Naeem Raeece"/>
        </authorList>
    </citation>
    <scope>NUCLEOTIDE SEQUENCE [LARGE SCALE GENOMIC DNA]</scope>
</reference>
<sequence>MMEGGDQDERYDSFDDYSFNYDTFKWIQGKIGDDIDSFPSGFLIEQTEHTFTITNDCLRVRKYLKNFGSKGECQKKNCCLYINFYLNKLVREQYNSQSSIFDTYINYMNDISNTDIKSHCMSEIYYMDNHKYKKIKELYNAFYLYKIFSSKEHIPLCHSAKACATTYNKIITTYHELDDTKFCKALNDFKKVFEANVNISTRKCGDDIPKLLSYPDKCTKLQEVSEQGDTDFQQQDRSLQTRDTPTRSLVKEEQQEIPGMREDHATLPGSSDSVLPITLFSSGISVLLILLSFYKLTPLGKFLKFQIQRFKGVTRTSDDELYEMQQNTSEYHDRNIEYNEYNISYNSL</sequence>
<evidence type="ECO:0000313" key="3">
    <source>
        <dbReference type="Proteomes" id="UP000078555"/>
    </source>
</evidence>
<organism evidence="2 3">
    <name type="scientific">Plasmodium ovale wallikeri</name>
    <dbReference type="NCBI Taxonomy" id="864142"/>
    <lineage>
        <taxon>Eukaryota</taxon>
        <taxon>Sar</taxon>
        <taxon>Alveolata</taxon>
        <taxon>Apicomplexa</taxon>
        <taxon>Aconoidasida</taxon>
        <taxon>Haemosporida</taxon>
        <taxon>Plasmodiidae</taxon>
        <taxon>Plasmodium</taxon>
        <taxon>Plasmodium (Plasmodium)</taxon>
    </lineage>
</organism>
<dbReference type="AlphaFoldDB" id="A0A1A9AJ98"/>
<gene>
    <name evidence="2" type="ORF">POVWA1_075230</name>
</gene>
<dbReference type="Proteomes" id="UP000078555">
    <property type="component" value="Unassembled WGS sequence"/>
</dbReference>
<evidence type="ECO:0000256" key="1">
    <source>
        <dbReference type="SAM" id="MobiDB-lite"/>
    </source>
</evidence>